<dbReference type="PANTHER" id="PTHR37456:SF6">
    <property type="entry name" value="COLLAGEN ALPHA-1(XXIII) CHAIN-LIKE ISOFORM X2"/>
    <property type="match status" value="1"/>
</dbReference>
<dbReference type="SMART" id="SM00327">
    <property type="entry name" value="VWA"/>
    <property type="match status" value="2"/>
</dbReference>
<evidence type="ECO:0000256" key="12">
    <source>
        <dbReference type="ARBA" id="ARBA00023278"/>
    </source>
</evidence>
<dbReference type="InterPro" id="IPR002035">
    <property type="entry name" value="VWF_A"/>
</dbReference>
<keyword evidence="10 18" id="KW-0176">Collagen</keyword>
<keyword evidence="9" id="KW-0722">Serine protease inhibitor</keyword>
<evidence type="ECO:0000256" key="4">
    <source>
        <dbReference type="ARBA" id="ARBA00022690"/>
    </source>
</evidence>
<dbReference type="Pfam" id="PF01391">
    <property type="entry name" value="Collagen"/>
    <property type="match status" value="1"/>
</dbReference>
<comment type="function">
    <text evidence="13">May act as a cell-binding protein.</text>
</comment>
<feature type="domain" description="VWFA" evidence="17">
    <location>
        <begin position="816"/>
        <end position="999"/>
    </location>
</feature>
<dbReference type="CDD" id="cd01472">
    <property type="entry name" value="vWA_collagen"/>
    <property type="match status" value="1"/>
</dbReference>
<feature type="region of interest" description="Disordered" evidence="16">
    <location>
        <begin position="261"/>
        <end position="788"/>
    </location>
</feature>
<evidence type="ECO:0000256" key="7">
    <source>
        <dbReference type="ARBA" id="ARBA00022869"/>
    </source>
</evidence>
<dbReference type="InterPro" id="IPR008160">
    <property type="entry name" value="Collagen"/>
</dbReference>
<feature type="compositionally biased region" description="Basic and acidic residues" evidence="16">
    <location>
        <begin position="650"/>
        <end position="660"/>
    </location>
</feature>
<evidence type="ECO:0000256" key="14">
    <source>
        <dbReference type="ARBA" id="ARBA00061466"/>
    </source>
</evidence>
<evidence type="ECO:0000313" key="18">
    <source>
        <dbReference type="EMBL" id="OPJ81857.1"/>
    </source>
</evidence>
<feature type="compositionally biased region" description="Low complexity" evidence="16">
    <location>
        <begin position="497"/>
        <end position="510"/>
    </location>
</feature>
<evidence type="ECO:0000256" key="13">
    <source>
        <dbReference type="ARBA" id="ARBA00058139"/>
    </source>
</evidence>
<dbReference type="GO" id="GO:0005604">
    <property type="term" value="C:basement membrane"/>
    <property type="evidence" value="ECO:0007669"/>
    <property type="project" value="UniProtKB-SubCell"/>
</dbReference>
<dbReference type="OrthoDB" id="687730at2759"/>
<dbReference type="FunFam" id="3.40.50.410:FF:000003">
    <property type="entry name" value="Collagen type VI alpha 3 chain"/>
    <property type="match status" value="1"/>
</dbReference>
<keyword evidence="6" id="KW-0677">Repeat</keyword>
<dbReference type="CDD" id="cd01450">
    <property type="entry name" value="vWFA_subfamily_ECM"/>
    <property type="match status" value="1"/>
</dbReference>
<keyword evidence="2" id="KW-0964">Secreted</keyword>
<comment type="similarity">
    <text evidence="14">Belongs to the VWA-containing collagen family.</text>
</comment>
<feature type="compositionally biased region" description="Low complexity" evidence="16">
    <location>
        <begin position="600"/>
        <end position="615"/>
    </location>
</feature>
<dbReference type="Proteomes" id="UP000190648">
    <property type="component" value="Unassembled WGS sequence"/>
</dbReference>
<keyword evidence="5" id="KW-0732">Signal</keyword>
<dbReference type="Gene3D" id="3.40.50.410">
    <property type="entry name" value="von Willebrand factor, type A domain"/>
    <property type="match status" value="2"/>
</dbReference>
<evidence type="ECO:0000256" key="15">
    <source>
        <dbReference type="ARBA" id="ARBA00070674"/>
    </source>
</evidence>
<dbReference type="AlphaFoldDB" id="A0A1V4KDB2"/>
<keyword evidence="11" id="KW-1015">Disulfide bond</keyword>
<dbReference type="PROSITE" id="PS50234">
    <property type="entry name" value="VWFA"/>
    <property type="match status" value="2"/>
</dbReference>
<dbReference type="PANTHER" id="PTHR37456">
    <property type="entry name" value="SI:CH211-266K2.1"/>
    <property type="match status" value="1"/>
</dbReference>
<dbReference type="InterPro" id="IPR036465">
    <property type="entry name" value="vWFA_dom_sf"/>
</dbReference>
<dbReference type="GO" id="GO:0005581">
    <property type="term" value="C:collagen trimer"/>
    <property type="evidence" value="ECO:0007669"/>
    <property type="project" value="UniProtKB-KW"/>
</dbReference>
<feature type="compositionally biased region" description="Low complexity" evidence="16">
    <location>
        <begin position="626"/>
        <end position="643"/>
    </location>
</feature>
<evidence type="ECO:0000256" key="16">
    <source>
        <dbReference type="SAM" id="MobiDB-lite"/>
    </source>
</evidence>
<evidence type="ECO:0000256" key="5">
    <source>
        <dbReference type="ARBA" id="ARBA00022729"/>
    </source>
</evidence>
<feature type="compositionally biased region" description="Basic and acidic residues" evidence="16">
    <location>
        <begin position="755"/>
        <end position="771"/>
    </location>
</feature>
<evidence type="ECO:0000256" key="11">
    <source>
        <dbReference type="ARBA" id="ARBA00023157"/>
    </source>
</evidence>
<keyword evidence="3" id="KW-0272">Extracellular matrix</keyword>
<feature type="compositionally biased region" description="Low complexity" evidence="16">
    <location>
        <begin position="405"/>
        <end position="418"/>
    </location>
</feature>
<dbReference type="PRINTS" id="PR00453">
    <property type="entry name" value="VWFADOMAIN"/>
</dbReference>
<keyword evidence="8" id="KW-0130">Cell adhesion</keyword>
<dbReference type="SUPFAM" id="SSF53300">
    <property type="entry name" value="vWA-like"/>
    <property type="match status" value="2"/>
</dbReference>
<evidence type="ECO:0000256" key="6">
    <source>
        <dbReference type="ARBA" id="ARBA00022737"/>
    </source>
</evidence>
<evidence type="ECO:0000256" key="9">
    <source>
        <dbReference type="ARBA" id="ARBA00022900"/>
    </source>
</evidence>
<keyword evidence="7" id="KW-0084">Basement membrane</keyword>
<keyword evidence="4" id="KW-0646">Protease inhibitor</keyword>
<feature type="compositionally biased region" description="Basic and acidic residues" evidence="16">
    <location>
        <begin position="533"/>
        <end position="551"/>
    </location>
</feature>
<evidence type="ECO:0000256" key="2">
    <source>
        <dbReference type="ARBA" id="ARBA00022525"/>
    </source>
</evidence>
<dbReference type="FunFam" id="3.40.50.410:FF:000051">
    <property type="entry name" value="Collagen type XXVIII alpha 1 chain"/>
    <property type="match status" value="1"/>
</dbReference>
<reference evidence="18 19" key="1">
    <citation type="submission" date="2016-02" db="EMBL/GenBank/DDBJ databases">
        <title>Band-tailed pigeon sequencing and assembly.</title>
        <authorList>
            <person name="Soares A.E."/>
            <person name="Novak B.J."/>
            <person name="Rice E.S."/>
            <person name="O'Connell B."/>
            <person name="Chang D."/>
            <person name="Weber S."/>
            <person name="Shapiro B."/>
        </authorList>
    </citation>
    <scope>NUCLEOTIDE SEQUENCE [LARGE SCALE GENOMIC DNA]</scope>
    <source>
        <strain evidence="18">BTP2013</strain>
        <tissue evidence="18">Blood</tissue>
    </source>
</reference>
<dbReference type="EMBL" id="LSYS01003958">
    <property type="protein sequence ID" value="OPJ81857.1"/>
    <property type="molecule type" value="Genomic_DNA"/>
</dbReference>
<gene>
    <name evidence="18" type="primary">COL28A1</name>
    <name evidence="18" type="ORF">AV530_014392</name>
</gene>
<organism evidence="18 19">
    <name type="scientific">Patagioenas fasciata monilis</name>
    <dbReference type="NCBI Taxonomy" id="372326"/>
    <lineage>
        <taxon>Eukaryota</taxon>
        <taxon>Metazoa</taxon>
        <taxon>Chordata</taxon>
        <taxon>Craniata</taxon>
        <taxon>Vertebrata</taxon>
        <taxon>Euteleostomi</taxon>
        <taxon>Archelosauria</taxon>
        <taxon>Archosauria</taxon>
        <taxon>Dinosauria</taxon>
        <taxon>Saurischia</taxon>
        <taxon>Theropoda</taxon>
        <taxon>Coelurosauria</taxon>
        <taxon>Aves</taxon>
        <taxon>Neognathae</taxon>
        <taxon>Neoaves</taxon>
        <taxon>Columbimorphae</taxon>
        <taxon>Columbiformes</taxon>
        <taxon>Columbidae</taxon>
        <taxon>Patagioenas</taxon>
    </lineage>
</organism>
<protein>
    <recommendedName>
        <fullName evidence="15">Collagen alpha-1(XXVIII) chain</fullName>
    </recommendedName>
</protein>
<evidence type="ECO:0000256" key="8">
    <source>
        <dbReference type="ARBA" id="ARBA00022889"/>
    </source>
</evidence>
<evidence type="ECO:0000256" key="3">
    <source>
        <dbReference type="ARBA" id="ARBA00022530"/>
    </source>
</evidence>
<dbReference type="InterPro" id="IPR050938">
    <property type="entry name" value="Collagen_Structural_Proteins"/>
</dbReference>
<comment type="subcellular location">
    <subcellularLocation>
        <location evidence="1">Secreted</location>
        <location evidence="1">Extracellular space</location>
        <location evidence="1">Extracellular matrix</location>
        <location evidence="1">Basement membrane</location>
    </subcellularLocation>
</comment>
<sequence length="1140" mass="118941">MDYKRSRCKYDLLDIFSTLTGCSIQNSLFECLQRKEKSSDFTSKKKGKDSYSPIQKDEGDTCLVDIIFILDSSESAKNQLFDLQKNFVLNVTDSIFQMKPVKSQKYNVRLASMQFSSTVSIDHPFIAWKNVQNFKEKIKSLGFIGHGTYSYYAISNATQLFKTESRKRSVKIAFLMTDGADHPNSPNVQGIATTARSLGIRFFTIGLSKKNVQEEKLRLISGDSSSKHVLCLDDQNLLVDIAFELEALIQKQCTQKNCVCEKGAKGDKGDSGSVAIRGEKGEPGPKGNKGDAQKGDHGEKGEEGAPGYKGDKGERGECGPPGIKGERGLEGPFGPRGLRGPQGISGPPGEPGLKGIQGRKGEQGPPGPYGPPGLSVIGEPGPKGDKGQEGKIGLPGPSGVGEQGLPGPRGLEGPPGEKGLPGEGIQGQKGEKGSEGMPGPPGLPGQQIKGDKGEQGQVGPQGPAGPPGTGNPGSQGIQGPQGNPGAKGSKGSGLPGPKGQPGEPGQKGEPGIPGIGVRGLKGDTGQTGLPGEKGVHGDPGKSGEKGEKGDQGPRGPEGPPGKGDVGQKGDQGEKGSQGLIGYRGVQGPAGPKGEPGERGPPGVTGSSIQGPAGPKGDPGPKGPPGDDGLPGNSIMGPTGNRGLPGPPGPRGEKGDGHKGEAGPPGPAGPQGPVGPRGVGDAGPKGDRGMRGYPGPPGPRGSGTIGPKGIMGQKGLPGPPGPPGESIQGSKGEKGNQGLTGLKGSIGIGLPGPKGDYGEKGDPGSKGAKGEIGDPGPPGPKGIWGRKGEPGLSREEVIRLINEICGCGIRCRVTPLELVFVIDSSESVGPDNFNIIKIFMKTVIDKLSANHATVRIGIVNFSHKVELVSSLNQYTNKEHLKSAIDKMTYLGEGTYTASAIQESIQLFKAARPAVRKVAVVVTDGQADTRDKVQLDTVVKEAHATNIEIFVIGIVQRTDPHYDDFLKEMQLIATDPDDEHVYQIDDFMILSALENKLITKICDHAPEVYMRKDNILSPSPESEIASEVTNSPLPEVAISEIYTLPTGGISHPLSPPRTRYTELLPSAQDHTMTTSAPREARFPPLYDISEVRPQNPAVNPLSNVTAAEDRHLTVLQAQVSTTQKDPRCLEPLKPGDCLDYVI</sequence>
<dbReference type="Pfam" id="PF00092">
    <property type="entry name" value="VWA"/>
    <property type="match status" value="2"/>
</dbReference>
<evidence type="ECO:0000256" key="10">
    <source>
        <dbReference type="ARBA" id="ARBA00023119"/>
    </source>
</evidence>
<name>A0A1V4KDB2_PATFA</name>
<accession>A0A1V4KDB2</accession>
<evidence type="ECO:0000259" key="17">
    <source>
        <dbReference type="PROSITE" id="PS50234"/>
    </source>
</evidence>
<evidence type="ECO:0000313" key="19">
    <source>
        <dbReference type="Proteomes" id="UP000190648"/>
    </source>
</evidence>
<keyword evidence="19" id="KW-1185">Reference proteome</keyword>
<dbReference type="GO" id="GO:0007155">
    <property type="term" value="P:cell adhesion"/>
    <property type="evidence" value="ECO:0007669"/>
    <property type="project" value="UniProtKB-KW"/>
</dbReference>
<feature type="compositionally biased region" description="Basic and acidic residues" evidence="16">
    <location>
        <begin position="277"/>
        <end position="317"/>
    </location>
</feature>
<dbReference type="GO" id="GO:0004867">
    <property type="term" value="F:serine-type endopeptidase inhibitor activity"/>
    <property type="evidence" value="ECO:0007669"/>
    <property type="project" value="UniProtKB-KW"/>
</dbReference>
<comment type="caution">
    <text evidence="18">The sequence shown here is derived from an EMBL/GenBank/DDBJ whole genome shotgun (WGS) entry which is preliminary data.</text>
</comment>
<keyword evidence="12" id="KW-0379">Hydroxylation</keyword>
<feature type="domain" description="VWFA" evidence="17">
    <location>
        <begin position="65"/>
        <end position="245"/>
    </location>
</feature>
<evidence type="ECO:0000256" key="1">
    <source>
        <dbReference type="ARBA" id="ARBA00004302"/>
    </source>
</evidence>
<dbReference type="STRING" id="372326.A0A1V4KDB2"/>
<proteinExistence type="inferred from homology"/>